<organism evidence="2 3">
    <name type="scientific">Marilutibacter chinensis</name>
    <dbReference type="NCBI Taxonomy" id="2912247"/>
    <lineage>
        <taxon>Bacteria</taxon>
        <taxon>Pseudomonadati</taxon>
        <taxon>Pseudomonadota</taxon>
        <taxon>Gammaproteobacteria</taxon>
        <taxon>Lysobacterales</taxon>
        <taxon>Lysobacteraceae</taxon>
        <taxon>Marilutibacter</taxon>
    </lineage>
</organism>
<dbReference type="Gene3D" id="3.40.50.1010">
    <property type="entry name" value="5'-nuclease"/>
    <property type="match status" value="1"/>
</dbReference>
<proteinExistence type="predicted"/>
<keyword evidence="3" id="KW-1185">Reference proteome</keyword>
<dbReference type="RefSeq" id="WP_237053392.1">
    <property type="nucleotide sequence ID" value="NZ_JAKJPO010000001.1"/>
</dbReference>
<name>A0ABS9HSJ7_9GAMM</name>
<gene>
    <name evidence="2" type="ORF">L3V18_04490</name>
</gene>
<sequence length="185" mass="20431">MPSKIYVDNSNYYLCGLDQAKESGNPHLVGSDYKALYDMLTFGEAPRCARIYSARRPGGNEFDHERARQAGFEVVLAERVMGREKGVDASLAIALLSDSYELHQPGDLVILVAGDLDYVPAVQNLRKRGIEVYVAFWSSGLAIKLAKVATKVVCLDGHLRTLMRPARRRVAPAAAAEHRQEFPIA</sequence>
<dbReference type="Pfam" id="PF01936">
    <property type="entry name" value="NYN"/>
    <property type="match status" value="1"/>
</dbReference>
<evidence type="ECO:0000313" key="2">
    <source>
        <dbReference type="EMBL" id="MCF7221047.1"/>
    </source>
</evidence>
<comment type="caution">
    <text evidence="2">The sequence shown here is derived from an EMBL/GenBank/DDBJ whole genome shotgun (WGS) entry which is preliminary data.</text>
</comment>
<reference evidence="3" key="1">
    <citation type="submission" date="2022-01" db="EMBL/GenBank/DDBJ databases">
        <title>Lysobacter chinensis sp. nov., a bacterium isolated from cow dung compost.</title>
        <authorList>
            <person name="Zhou L.Y."/>
        </authorList>
    </citation>
    <scope>NUCLEOTIDE SEQUENCE [LARGE SCALE GENOMIC DNA]</scope>
    <source>
        <strain evidence="3">TLK-CK17</strain>
    </source>
</reference>
<evidence type="ECO:0000259" key="1">
    <source>
        <dbReference type="Pfam" id="PF01936"/>
    </source>
</evidence>
<feature type="domain" description="NYN" evidence="1">
    <location>
        <begin position="5"/>
        <end position="153"/>
    </location>
</feature>
<dbReference type="EMBL" id="JAKJPO010000001">
    <property type="protein sequence ID" value="MCF7221047.1"/>
    <property type="molecule type" value="Genomic_DNA"/>
</dbReference>
<reference evidence="2 3" key="2">
    <citation type="submission" date="2022-01" db="EMBL/GenBank/DDBJ databases">
        <title>Lysobacter chinensis sp. nov., a bacterium isolated from cow dung compost.</title>
        <authorList>
            <person name="Liu Y."/>
        </authorList>
    </citation>
    <scope>NUCLEOTIDE SEQUENCE [LARGE SCALE GENOMIC DNA]</scope>
    <source>
        <strain evidence="2 3">TLK-CK17</strain>
    </source>
</reference>
<evidence type="ECO:0000313" key="3">
    <source>
        <dbReference type="Proteomes" id="UP001430796"/>
    </source>
</evidence>
<dbReference type="InterPro" id="IPR021139">
    <property type="entry name" value="NYN"/>
</dbReference>
<protein>
    <submittedName>
        <fullName evidence="2">NYN domain-containing protein</fullName>
    </submittedName>
</protein>
<dbReference type="Proteomes" id="UP001430796">
    <property type="component" value="Unassembled WGS sequence"/>
</dbReference>
<accession>A0ABS9HSJ7</accession>